<keyword evidence="1 4" id="KW-0812">Transmembrane</keyword>
<sequence>MRTDWRLIGLLFLAGLFAAAQFAKIALTLQDLGAIYDGAALPFAVSAVSVAGIVFGVTAGMIVAQFGPRNVLLSALLVASILSISQAFLPSFQLFMALRLVEGFSHLAIVVAAPTLMAALSSPRDVSVSMGLWGTFFGVGFAGSAAVIPLLDGPSQVYVAHGAFGLALFAALWSLLPRGAVRGHWQGDIIARHVAIYTNSRLLAPALGFLWHTIIFLGLLTFLPGVLGEWTGPLLPLLALAGTFGAGWLARWIAPKTVLLVGYTLTVAGLAIALIASASFQVWVVMAVFVAIGLVPGASFANVPALNADPADQARANGAIAQLGNIGTAASTPLFAAAVVFGFKGLAAVAIAVSLIGFAFVWFIHRKIAKSA</sequence>
<evidence type="ECO:0000313" key="7">
    <source>
        <dbReference type="Proteomes" id="UP000201838"/>
    </source>
</evidence>
<dbReference type="Gene3D" id="1.20.1250.20">
    <property type="entry name" value="MFS general substrate transporter like domains"/>
    <property type="match status" value="1"/>
</dbReference>
<evidence type="ECO:0000256" key="1">
    <source>
        <dbReference type="ARBA" id="ARBA00022692"/>
    </source>
</evidence>
<proteinExistence type="predicted"/>
<keyword evidence="3 4" id="KW-0472">Membrane</keyword>
<dbReference type="GO" id="GO:0022857">
    <property type="term" value="F:transmembrane transporter activity"/>
    <property type="evidence" value="ECO:0007669"/>
    <property type="project" value="InterPro"/>
</dbReference>
<reference evidence="6 7" key="1">
    <citation type="submission" date="2017-05" db="EMBL/GenBank/DDBJ databases">
        <authorList>
            <person name="Song R."/>
            <person name="Chenine A.L."/>
            <person name="Ruprecht R.M."/>
        </authorList>
    </citation>
    <scope>NUCLEOTIDE SEQUENCE [LARGE SCALE GENOMIC DNA]</scope>
    <source>
        <strain evidence="6 7">CECT 8489</strain>
    </source>
</reference>
<feature type="transmembrane region" description="Helical" evidence="4">
    <location>
        <begin position="230"/>
        <end position="250"/>
    </location>
</feature>
<dbReference type="PROSITE" id="PS50850">
    <property type="entry name" value="MFS"/>
    <property type="match status" value="1"/>
</dbReference>
<evidence type="ECO:0000259" key="5">
    <source>
        <dbReference type="PROSITE" id="PS50850"/>
    </source>
</evidence>
<feature type="transmembrane region" description="Helical" evidence="4">
    <location>
        <begin position="202"/>
        <end position="224"/>
    </location>
</feature>
<dbReference type="AlphaFoldDB" id="A0A238IVF5"/>
<dbReference type="InterPro" id="IPR011701">
    <property type="entry name" value="MFS"/>
</dbReference>
<feature type="transmembrane region" description="Helical" evidence="4">
    <location>
        <begin position="39"/>
        <end position="64"/>
    </location>
</feature>
<evidence type="ECO:0000256" key="4">
    <source>
        <dbReference type="SAM" id="Phobius"/>
    </source>
</evidence>
<evidence type="ECO:0000313" key="6">
    <source>
        <dbReference type="EMBL" id="SMX22336.1"/>
    </source>
</evidence>
<dbReference type="EMBL" id="FXXQ01000001">
    <property type="protein sequence ID" value="SMX22336.1"/>
    <property type="molecule type" value="Genomic_DNA"/>
</dbReference>
<evidence type="ECO:0000256" key="2">
    <source>
        <dbReference type="ARBA" id="ARBA00022989"/>
    </source>
</evidence>
<dbReference type="InterPro" id="IPR036259">
    <property type="entry name" value="MFS_trans_sf"/>
</dbReference>
<feature type="transmembrane region" description="Helical" evidence="4">
    <location>
        <begin position="282"/>
        <end position="306"/>
    </location>
</feature>
<dbReference type="OrthoDB" id="6095882at2"/>
<gene>
    <name evidence="6" type="ORF">BOA8489_00428</name>
</gene>
<accession>A0A238IVF5</accession>
<evidence type="ECO:0000256" key="3">
    <source>
        <dbReference type="ARBA" id="ARBA00023136"/>
    </source>
</evidence>
<feature type="transmembrane region" description="Helical" evidence="4">
    <location>
        <begin position="104"/>
        <end position="120"/>
    </location>
</feature>
<dbReference type="RefSeq" id="WP_093972303.1">
    <property type="nucleotide sequence ID" value="NZ_FXXQ01000001.1"/>
</dbReference>
<feature type="transmembrane region" description="Helical" evidence="4">
    <location>
        <begin position="318"/>
        <end position="340"/>
    </location>
</feature>
<keyword evidence="7" id="KW-1185">Reference proteome</keyword>
<feature type="domain" description="Major facilitator superfamily (MFS) profile" evidence="5">
    <location>
        <begin position="1"/>
        <end position="369"/>
    </location>
</feature>
<dbReference type="Pfam" id="PF07690">
    <property type="entry name" value="MFS_1"/>
    <property type="match status" value="1"/>
</dbReference>
<feature type="transmembrane region" description="Helical" evidence="4">
    <location>
        <begin position="71"/>
        <end position="92"/>
    </location>
</feature>
<dbReference type="Proteomes" id="UP000201838">
    <property type="component" value="Unassembled WGS sequence"/>
</dbReference>
<dbReference type="SUPFAM" id="SSF103473">
    <property type="entry name" value="MFS general substrate transporter"/>
    <property type="match status" value="1"/>
</dbReference>
<keyword evidence="2 4" id="KW-1133">Transmembrane helix</keyword>
<dbReference type="InterPro" id="IPR020846">
    <property type="entry name" value="MFS_dom"/>
</dbReference>
<feature type="transmembrane region" description="Helical" evidence="4">
    <location>
        <begin position="157"/>
        <end position="176"/>
    </location>
</feature>
<protein>
    <submittedName>
        <fullName evidence="6">Major Facilitator Superfamily protein</fullName>
    </submittedName>
</protein>
<feature type="transmembrane region" description="Helical" evidence="4">
    <location>
        <begin position="132"/>
        <end position="151"/>
    </location>
</feature>
<feature type="transmembrane region" description="Helical" evidence="4">
    <location>
        <begin position="257"/>
        <end position="276"/>
    </location>
</feature>
<name>A0A238IVF5_9RHOB</name>
<feature type="transmembrane region" description="Helical" evidence="4">
    <location>
        <begin position="346"/>
        <end position="364"/>
    </location>
</feature>
<organism evidence="6 7">
    <name type="scientific">Boseongicola aestuarii</name>
    <dbReference type="NCBI Taxonomy" id="1470561"/>
    <lineage>
        <taxon>Bacteria</taxon>
        <taxon>Pseudomonadati</taxon>
        <taxon>Pseudomonadota</taxon>
        <taxon>Alphaproteobacteria</taxon>
        <taxon>Rhodobacterales</taxon>
        <taxon>Paracoccaceae</taxon>
        <taxon>Boseongicola</taxon>
    </lineage>
</organism>